<name>A0A2H5BPY4_9CAUD</name>
<keyword evidence="2" id="KW-1185">Reference proteome</keyword>
<dbReference type="CDD" id="cd20175">
    <property type="entry name" value="ThyX"/>
    <property type="match status" value="1"/>
</dbReference>
<dbReference type="GO" id="GO:0050797">
    <property type="term" value="F:thymidylate synthase (FAD) activity"/>
    <property type="evidence" value="ECO:0007669"/>
    <property type="project" value="InterPro"/>
</dbReference>
<reference evidence="1 2" key="1">
    <citation type="submission" date="2017-12" db="EMBL/GenBank/DDBJ databases">
        <title>Genomic analysis of a novel phage Vp_R1 lytic to Vibrio parahaemolyticus.</title>
        <authorList>
            <person name="Ren H."/>
            <person name="Li Z."/>
        </authorList>
    </citation>
    <scope>NUCLEOTIDE SEQUENCE [LARGE SCALE GENOMIC DNA]</scope>
</reference>
<protein>
    <submittedName>
        <fullName evidence="1">Thymidylate synthase</fullName>
    </submittedName>
</protein>
<dbReference type="InterPro" id="IPR003669">
    <property type="entry name" value="Thymidylate_synthase_ThyX"/>
</dbReference>
<dbReference type="GO" id="GO:0004799">
    <property type="term" value="F:thymidylate synthase activity"/>
    <property type="evidence" value="ECO:0007669"/>
    <property type="project" value="TreeGrafter"/>
</dbReference>
<dbReference type="GO" id="GO:0050660">
    <property type="term" value="F:flavin adenine dinucleotide binding"/>
    <property type="evidence" value="ECO:0007669"/>
    <property type="project" value="InterPro"/>
</dbReference>
<evidence type="ECO:0000313" key="2">
    <source>
        <dbReference type="Proteomes" id="UP000240283"/>
    </source>
</evidence>
<organism evidence="1 2">
    <name type="scientific">Vibrio phage Vp_R1</name>
    <dbReference type="NCBI Taxonomy" id="2059867"/>
    <lineage>
        <taxon>Viruses</taxon>
        <taxon>Duplodnaviria</taxon>
        <taxon>Heunggongvirae</taxon>
        <taxon>Uroviricota</taxon>
        <taxon>Caudoviricetes</taxon>
        <taxon>Grimontviridae</taxon>
        <taxon>Dalianvirus</taxon>
        <taxon>Dalianvirus R1</taxon>
    </lineage>
</organism>
<evidence type="ECO:0000313" key="1">
    <source>
        <dbReference type="EMBL" id="AUG88393.1"/>
    </source>
</evidence>
<sequence>MHAIYLDHMGSDNSIANTARISMTEAAEFWHSLPEGYDEEKRDRLLNFLARENHWTPFGHPQITLQMNAPVPIRTQCFKSKVGFVENEESRRYISSRPTYYIPEFRTKPEGSIKQGSGGLHPDNDFLKEDYEKYVEECIRKYEDYLEKGVAPEQARFLLPQGCEVNWIWTGSLSAYARFVRLRKDSHAQGEIQILAKDIDLILEEIFPQSWKVLMEY</sequence>
<dbReference type="GO" id="GO:0006231">
    <property type="term" value="P:dTMP biosynthetic process"/>
    <property type="evidence" value="ECO:0007669"/>
    <property type="project" value="InterPro"/>
</dbReference>
<gene>
    <name evidence="1" type="ORF">VPR_029</name>
</gene>
<dbReference type="Pfam" id="PF02511">
    <property type="entry name" value="Thy1"/>
    <property type="match status" value="1"/>
</dbReference>
<dbReference type="EMBL" id="MG603697">
    <property type="protein sequence ID" value="AUG88393.1"/>
    <property type="molecule type" value="Genomic_DNA"/>
</dbReference>
<proteinExistence type="predicted"/>
<dbReference type="InterPro" id="IPR036098">
    <property type="entry name" value="Thymidylate_synthase_ThyX_sf"/>
</dbReference>
<dbReference type="SUPFAM" id="SSF69796">
    <property type="entry name" value="Thymidylate synthase-complementing protein Thy1"/>
    <property type="match status" value="1"/>
</dbReference>
<dbReference type="PROSITE" id="PS51331">
    <property type="entry name" value="THYX"/>
    <property type="match status" value="1"/>
</dbReference>
<dbReference type="PANTHER" id="PTHR34934">
    <property type="entry name" value="FLAVIN-DEPENDENT THYMIDYLATE SYNTHASE"/>
    <property type="match status" value="1"/>
</dbReference>
<dbReference type="PANTHER" id="PTHR34934:SF1">
    <property type="entry name" value="FLAVIN-DEPENDENT THYMIDYLATE SYNTHASE"/>
    <property type="match status" value="1"/>
</dbReference>
<accession>A0A2H5BPY4</accession>
<dbReference type="Gene3D" id="3.30.1360.170">
    <property type="match status" value="1"/>
</dbReference>
<dbReference type="NCBIfam" id="TIGR02170">
    <property type="entry name" value="thyX"/>
    <property type="match status" value="1"/>
</dbReference>
<dbReference type="Proteomes" id="UP000240283">
    <property type="component" value="Segment"/>
</dbReference>
<dbReference type="GO" id="GO:0070402">
    <property type="term" value="F:NADPH binding"/>
    <property type="evidence" value="ECO:0007669"/>
    <property type="project" value="TreeGrafter"/>
</dbReference>